<gene>
    <name evidence="1" type="ORF">GMARGA_LOCUS4225</name>
</gene>
<evidence type="ECO:0000313" key="1">
    <source>
        <dbReference type="EMBL" id="CAG8544016.1"/>
    </source>
</evidence>
<organism evidence="1 2">
    <name type="scientific">Gigaspora margarita</name>
    <dbReference type="NCBI Taxonomy" id="4874"/>
    <lineage>
        <taxon>Eukaryota</taxon>
        <taxon>Fungi</taxon>
        <taxon>Fungi incertae sedis</taxon>
        <taxon>Mucoromycota</taxon>
        <taxon>Glomeromycotina</taxon>
        <taxon>Glomeromycetes</taxon>
        <taxon>Diversisporales</taxon>
        <taxon>Gigasporaceae</taxon>
        <taxon>Gigaspora</taxon>
    </lineage>
</organism>
<reference evidence="1 2" key="1">
    <citation type="submission" date="2021-06" db="EMBL/GenBank/DDBJ databases">
        <authorList>
            <person name="Kallberg Y."/>
            <person name="Tangrot J."/>
            <person name="Rosling A."/>
        </authorList>
    </citation>
    <scope>NUCLEOTIDE SEQUENCE [LARGE SCALE GENOMIC DNA]</scope>
    <source>
        <strain evidence="1 2">120-4 pot B 10/14</strain>
    </source>
</reference>
<name>A0ABM8W7A0_GIGMA</name>
<feature type="non-terminal residue" evidence="1">
    <location>
        <position position="1"/>
    </location>
</feature>
<accession>A0ABM8W7A0</accession>
<sequence length="75" mass="9065">NDNIDAELNNKKNMFMIQKLDMDNIEESCDEVEIRKILPMNDQNLMDTDYKGQACIRNQLRKEMMEQSRDWMHQL</sequence>
<protein>
    <submittedName>
        <fullName evidence="1">35901_t:CDS:1</fullName>
    </submittedName>
</protein>
<keyword evidence="2" id="KW-1185">Reference proteome</keyword>
<comment type="caution">
    <text evidence="1">The sequence shown here is derived from an EMBL/GenBank/DDBJ whole genome shotgun (WGS) entry which is preliminary data.</text>
</comment>
<dbReference type="Proteomes" id="UP000789901">
    <property type="component" value="Unassembled WGS sequence"/>
</dbReference>
<dbReference type="EMBL" id="CAJVQB010001634">
    <property type="protein sequence ID" value="CAG8544016.1"/>
    <property type="molecule type" value="Genomic_DNA"/>
</dbReference>
<evidence type="ECO:0000313" key="2">
    <source>
        <dbReference type="Proteomes" id="UP000789901"/>
    </source>
</evidence>
<proteinExistence type="predicted"/>